<dbReference type="InterPro" id="IPR013972">
    <property type="entry name" value="YcbB"/>
</dbReference>
<organism evidence="3 4">
    <name type="scientific">Selenomonas ruminantium</name>
    <dbReference type="NCBI Taxonomy" id="971"/>
    <lineage>
        <taxon>Bacteria</taxon>
        <taxon>Bacillati</taxon>
        <taxon>Bacillota</taxon>
        <taxon>Negativicutes</taxon>
        <taxon>Selenomonadales</taxon>
        <taxon>Selenomonadaceae</taxon>
        <taxon>Selenomonas</taxon>
    </lineage>
</organism>
<feature type="domain" description="Response regulatory" evidence="2">
    <location>
        <begin position="2"/>
        <end position="118"/>
    </location>
</feature>
<dbReference type="GO" id="GO:0000160">
    <property type="term" value="P:phosphorelay signal transduction system"/>
    <property type="evidence" value="ECO:0007669"/>
    <property type="project" value="InterPro"/>
</dbReference>
<dbReference type="InterPro" id="IPR001789">
    <property type="entry name" value="Sig_transdc_resp-reg_receiver"/>
</dbReference>
<protein>
    <submittedName>
        <fullName evidence="3">Two-component system, response regulator YcbB</fullName>
    </submittedName>
</protein>
<sequence>MNIMLIDDDDAVRMMLQDIIEDYNLGDVTDSLNNATELTNELLSRRQTDILIIDMLMPGIDGIQAVNRIKKDFPGKIVMLSQVESKDLVGKAYENGIDYYIMKPLNRNEIVSVLKNVSEHLRLESFAHNLQNSLLSLNPQAAPAPAPKENLRTRAEKQLKELGILSAPGAQDLLNIVAYIEKCGGEFSALKGLFTAVAEQNGASDPAREAKAMEQRLRRTIFQGHINVASMGVLDYTNPKFEDYAPLYFDYNDIRNTMRLLENEEKPSPSQVHINMKKFIYALYDTVQRDK</sequence>
<dbReference type="SMART" id="SM00448">
    <property type="entry name" value="REC"/>
    <property type="match status" value="1"/>
</dbReference>
<reference evidence="3 4" key="1">
    <citation type="submission" date="2016-10" db="EMBL/GenBank/DDBJ databases">
        <authorList>
            <person name="de Groot N.N."/>
        </authorList>
    </citation>
    <scope>NUCLEOTIDE SEQUENCE [LARGE SCALE GENOMIC DNA]</scope>
    <source>
        <strain evidence="3 4">DSM 2872</strain>
    </source>
</reference>
<dbReference type="PANTHER" id="PTHR43228:SF8">
    <property type="entry name" value="TRANSCRIPTIONAL REGULATORY PROTEIN GLNL"/>
    <property type="match status" value="1"/>
</dbReference>
<dbReference type="InterPro" id="IPR011006">
    <property type="entry name" value="CheY-like_superfamily"/>
</dbReference>
<keyword evidence="1" id="KW-0597">Phosphoprotein</keyword>
<evidence type="ECO:0000259" key="2">
    <source>
        <dbReference type="PROSITE" id="PS50110"/>
    </source>
</evidence>
<dbReference type="Pfam" id="PF00072">
    <property type="entry name" value="Response_reg"/>
    <property type="match status" value="1"/>
</dbReference>
<dbReference type="SUPFAM" id="SSF52172">
    <property type="entry name" value="CheY-like"/>
    <property type="match status" value="1"/>
</dbReference>
<feature type="modified residue" description="4-aspartylphosphate" evidence="1">
    <location>
        <position position="54"/>
    </location>
</feature>
<evidence type="ECO:0000256" key="1">
    <source>
        <dbReference type="PROSITE-ProRule" id="PRU00169"/>
    </source>
</evidence>
<dbReference type="Pfam" id="PF08664">
    <property type="entry name" value="YcbB"/>
    <property type="match status" value="1"/>
</dbReference>
<evidence type="ECO:0000313" key="3">
    <source>
        <dbReference type="EMBL" id="SDZ88649.1"/>
    </source>
</evidence>
<accession>A0A1H3WNE4</accession>
<dbReference type="PANTHER" id="PTHR43228">
    <property type="entry name" value="TWO-COMPONENT RESPONSE REGULATOR"/>
    <property type="match status" value="1"/>
</dbReference>
<dbReference type="AlphaFoldDB" id="A0A1H3WNE4"/>
<proteinExistence type="predicted"/>
<dbReference type="EMBL" id="FNQG01000004">
    <property type="protein sequence ID" value="SDZ88649.1"/>
    <property type="molecule type" value="Genomic_DNA"/>
</dbReference>
<dbReference type="Proteomes" id="UP000183469">
    <property type="component" value="Unassembled WGS sequence"/>
</dbReference>
<dbReference type="PROSITE" id="PS50110">
    <property type="entry name" value="RESPONSE_REGULATORY"/>
    <property type="match status" value="1"/>
</dbReference>
<name>A0A1H3WNE4_SELRU</name>
<dbReference type="OrthoDB" id="1684633at2"/>
<dbReference type="Gene3D" id="3.40.50.2300">
    <property type="match status" value="1"/>
</dbReference>
<dbReference type="RefSeq" id="WP_074671419.1">
    <property type="nucleotide sequence ID" value="NZ_FNQG01000004.1"/>
</dbReference>
<evidence type="ECO:0000313" key="4">
    <source>
        <dbReference type="Proteomes" id="UP000183469"/>
    </source>
</evidence>
<dbReference type="InterPro" id="IPR052048">
    <property type="entry name" value="ST_Response_Regulator"/>
</dbReference>
<gene>
    <name evidence="3" type="ORF">SAMN05660648_01058</name>
</gene>